<dbReference type="AlphaFoldDB" id="A0A438EHG8"/>
<proteinExistence type="predicted"/>
<protein>
    <submittedName>
        <fullName evidence="1">Uncharacterized protein</fullName>
    </submittedName>
</protein>
<dbReference type="EMBL" id="QGNW01000034">
    <property type="protein sequence ID" value="RVX10484.1"/>
    <property type="molecule type" value="Genomic_DNA"/>
</dbReference>
<evidence type="ECO:0000313" key="2">
    <source>
        <dbReference type="EMBL" id="RVX10484.1"/>
    </source>
</evidence>
<comment type="caution">
    <text evidence="1">The sequence shown here is derived from an EMBL/GenBank/DDBJ whole genome shotgun (WGS) entry which is preliminary data.</text>
</comment>
<accession>A0A438EHG8</accession>
<dbReference type="EMBL" id="QGNW01001287">
    <property type="protein sequence ID" value="RVW47156.1"/>
    <property type="molecule type" value="Genomic_DNA"/>
</dbReference>
<gene>
    <name evidence="2" type="ORF">CK203_017019</name>
    <name evidence="1" type="ORF">CK203_070172</name>
</gene>
<name>A0A438EHG8_VITVI</name>
<dbReference type="Proteomes" id="UP000288805">
    <property type="component" value="Unassembled WGS sequence"/>
</dbReference>
<organism evidence="1 3">
    <name type="scientific">Vitis vinifera</name>
    <name type="common">Grape</name>
    <dbReference type="NCBI Taxonomy" id="29760"/>
    <lineage>
        <taxon>Eukaryota</taxon>
        <taxon>Viridiplantae</taxon>
        <taxon>Streptophyta</taxon>
        <taxon>Embryophyta</taxon>
        <taxon>Tracheophyta</taxon>
        <taxon>Spermatophyta</taxon>
        <taxon>Magnoliopsida</taxon>
        <taxon>eudicotyledons</taxon>
        <taxon>Gunneridae</taxon>
        <taxon>Pentapetalae</taxon>
        <taxon>rosids</taxon>
        <taxon>Vitales</taxon>
        <taxon>Vitaceae</taxon>
        <taxon>Viteae</taxon>
        <taxon>Vitis</taxon>
    </lineage>
</organism>
<evidence type="ECO:0000313" key="3">
    <source>
        <dbReference type="Proteomes" id="UP000288805"/>
    </source>
</evidence>
<sequence>METMRSPSKPFKKEKGCLEIEEEVDSCALMKEDVMVSLSKSDRVKALGARLGATFQAILSCHWEHLITRVVWDSVEERFKRRLVPWKKQYLINGRKIDPHRGKGCGDIPLSVITHEGRKSKANYATVEGGLHSRGEFPLKYAFPQLFRMASNRNAIVTDFWVAIEKALSPSCLENHLKTGRGAVMQFMELIHKVRVPESGEDSLLWGEKVTFQVKSFYNTLHDENQALFLAKEMWGTYAPSRICPFLLGRLHSGNPCH</sequence>
<reference evidence="1 3" key="1">
    <citation type="journal article" date="2018" name="PLoS Genet.">
        <title>Population sequencing reveals clonal diversity and ancestral inbreeding in the grapevine cultivar Chardonnay.</title>
        <authorList>
            <person name="Roach M.J."/>
            <person name="Johnson D.L."/>
            <person name="Bohlmann J."/>
            <person name="van Vuuren H.J."/>
            <person name="Jones S.J."/>
            <person name="Pretorius I.S."/>
            <person name="Schmidt S.A."/>
            <person name="Borneman A.R."/>
        </authorList>
    </citation>
    <scope>NUCLEOTIDE SEQUENCE [LARGE SCALE GENOMIC DNA]</scope>
    <source>
        <strain evidence="3">cv. Chardonnay</strain>
        <strain evidence="1">I10V1</strain>
        <tissue evidence="1">Leaf</tissue>
    </source>
</reference>
<evidence type="ECO:0000313" key="1">
    <source>
        <dbReference type="EMBL" id="RVW47156.1"/>
    </source>
</evidence>